<dbReference type="RefSeq" id="WP_204890559.1">
    <property type="nucleotide sequence ID" value="NZ_JBHUFW010000011.1"/>
</dbReference>
<sequence>MTKTFILLNSLLIPYHAGVVFAMAMSMAQAHTNQEIIDNLYWIIPVNLVFASLPNLLIVLLHILQKKTTGLMKSFLLAEGYVILLQAVLHAALILFSLYGPNI</sequence>
<proteinExistence type="predicted"/>
<dbReference type="EMBL" id="JBHUFW010000011">
    <property type="protein sequence ID" value="MFD1864179.1"/>
    <property type="molecule type" value="Genomic_DNA"/>
</dbReference>
<dbReference type="Proteomes" id="UP001597273">
    <property type="component" value="Unassembled WGS sequence"/>
</dbReference>
<feature type="transmembrane region" description="Helical" evidence="1">
    <location>
        <begin position="76"/>
        <end position="99"/>
    </location>
</feature>
<evidence type="ECO:0000313" key="2">
    <source>
        <dbReference type="EMBL" id="MFD1864179.1"/>
    </source>
</evidence>
<organism evidence="2 3">
    <name type="scientific">Planococcus chinensis</name>
    <dbReference type="NCBI Taxonomy" id="272917"/>
    <lineage>
        <taxon>Bacteria</taxon>
        <taxon>Bacillati</taxon>
        <taxon>Bacillota</taxon>
        <taxon>Bacilli</taxon>
        <taxon>Bacillales</taxon>
        <taxon>Caryophanaceae</taxon>
        <taxon>Planococcus</taxon>
    </lineage>
</organism>
<feature type="transmembrane region" description="Helical" evidence="1">
    <location>
        <begin position="40"/>
        <end position="64"/>
    </location>
</feature>
<accession>A0ABW4QKR4</accession>
<name>A0ABW4QKR4_9BACL</name>
<keyword evidence="3" id="KW-1185">Reference proteome</keyword>
<gene>
    <name evidence="2" type="ORF">ACFSDB_14815</name>
</gene>
<keyword evidence="1" id="KW-0812">Transmembrane</keyword>
<keyword evidence="1" id="KW-1133">Transmembrane helix</keyword>
<evidence type="ECO:0000256" key="1">
    <source>
        <dbReference type="SAM" id="Phobius"/>
    </source>
</evidence>
<comment type="caution">
    <text evidence="2">The sequence shown here is derived from an EMBL/GenBank/DDBJ whole genome shotgun (WGS) entry which is preliminary data.</text>
</comment>
<evidence type="ECO:0000313" key="3">
    <source>
        <dbReference type="Proteomes" id="UP001597273"/>
    </source>
</evidence>
<keyword evidence="1" id="KW-0472">Membrane</keyword>
<protein>
    <submittedName>
        <fullName evidence="2">Uncharacterized protein</fullName>
    </submittedName>
</protein>
<reference evidence="3" key="1">
    <citation type="journal article" date="2019" name="Int. J. Syst. Evol. Microbiol.">
        <title>The Global Catalogue of Microorganisms (GCM) 10K type strain sequencing project: providing services to taxonomists for standard genome sequencing and annotation.</title>
        <authorList>
            <consortium name="The Broad Institute Genomics Platform"/>
            <consortium name="The Broad Institute Genome Sequencing Center for Infectious Disease"/>
            <person name="Wu L."/>
            <person name="Ma J."/>
        </authorList>
    </citation>
    <scope>NUCLEOTIDE SEQUENCE [LARGE SCALE GENOMIC DNA]</scope>
    <source>
        <strain evidence="3">CGMCC 1.15475</strain>
    </source>
</reference>